<accession>A0A518G607</accession>
<dbReference type="SUPFAM" id="SSF51126">
    <property type="entry name" value="Pectin lyase-like"/>
    <property type="match status" value="1"/>
</dbReference>
<dbReference type="InterPro" id="IPR013424">
    <property type="entry name" value="Ice-binding_C"/>
</dbReference>
<feature type="chain" id="PRO_5021740074" description="Ice-binding protein C-terminal domain-containing protein" evidence="1">
    <location>
        <begin position="22"/>
        <end position="409"/>
    </location>
</feature>
<dbReference type="NCBIfam" id="TIGR02595">
    <property type="entry name" value="PEP_CTERM"/>
    <property type="match status" value="1"/>
</dbReference>
<dbReference type="KEGG" id="ahel:Q31a_23340"/>
<feature type="domain" description="Ice-binding protein C-terminal" evidence="2">
    <location>
        <begin position="381"/>
        <end position="404"/>
    </location>
</feature>
<dbReference type="RefSeq" id="WP_145077377.1">
    <property type="nucleotide sequence ID" value="NZ_CP036298.1"/>
</dbReference>
<dbReference type="Pfam" id="PF07589">
    <property type="entry name" value="PEP-CTERM"/>
    <property type="match status" value="1"/>
</dbReference>
<dbReference type="Proteomes" id="UP000318017">
    <property type="component" value="Chromosome"/>
</dbReference>
<dbReference type="AlphaFoldDB" id="A0A518G607"/>
<dbReference type="EMBL" id="CP036298">
    <property type="protein sequence ID" value="QDV24021.1"/>
    <property type="molecule type" value="Genomic_DNA"/>
</dbReference>
<dbReference type="OrthoDB" id="260372at2"/>
<keyword evidence="1" id="KW-0732">Signal</keyword>
<evidence type="ECO:0000259" key="2">
    <source>
        <dbReference type="Pfam" id="PF07589"/>
    </source>
</evidence>
<evidence type="ECO:0000256" key="1">
    <source>
        <dbReference type="SAM" id="SignalP"/>
    </source>
</evidence>
<reference evidence="3 4" key="1">
    <citation type="submission" date="2019-02" db="EMBL/GenBank/DDBJ databases">
        <title>Deep-cultivation of Planctomycetes and their phenomic and genomic characterization uncovers novel biology.</title>
        <authorList>
            <person name="Wiegand S."/>
            <person name="Jogler M."/>
            <person name="Boedeker C."/>
            <person name="Pinto D."/>
            <person name="Vollmers J."/>
            <person name="Rivas-Marin E."/>
            <person name="Kohn T."/>
            <person name="Peeters S.H."/>
            <person name="Heuer A."/>
            <person name="Rast P."/>
            <person name="Oberbeckmann S."/>
            <person name="Bunk B."/>
            <person name="Jeske O."/>
            <person name="Meyerdierks A."/>
            <person name="Storesund J.E."/>
            <person name="Kallscheuer N."/>
            <person name="Luecker S."/>
            <person name="Lage O.M."/>
            <person name="Pohl T."/>
            <person name="Merkel B.J."/>
            <person name="Hornburger P."/>
            <person name="Mueller R.-W."/>
            <person name="Bruemmer F."/>
            <person name="Labrenz M."/>
            <person name="Spormann A.M."/>
            <person name="Op den Camp H."/>
            <person name="Overmann J."/>
            <person name="Amann R."/>
            <person name="Jetten M.S.M."/>
            <person name="Mascher T."/>
            <person name="Medema M.H."/>
            <person name="Devos D.P."/>
            <person name="Kaster A.-K."/>
            <person name="Ovreas L."/>
            <person name="Rohde M."/>
            <person name="Galperin M.Y."/>
            <person name="Jogler C."/>
        </authorList>
    </citation>
    <scope>NUCLEOTIDE SEQUENCE [LARGE SCALE GENOMIC DNA]</scope>
    <source>
        <strain evidence="3 4">Q31a</strain>
    </source>
</reference>
<dbReference type="InterPro" id="IPR011050">
    <property type="entry name" value="Pectin_lyase_fold/virulence"/>
</dbReference>
<proteinExistence type="predicted"/>
<sequence precursor="true">MKYTFCIFLASVVLVPAIAHRGVAQTTATLTTTGDWDVAGNWSNNDVPDSPTESALIGQTNGAGSAATLNLGADRTIGNLGVGNQISGNNGFSGALTINGASNSLTVNDLNLFTGAISGTGNLVVDGNASLLAGSTLVGSGTATFNGTLTLNQGGLTIDANTREIFTNGTTNWNADSTMSLGDNWNNGGNFIKAGGGDFLVNSVVAGATFVNTGTVQVNGGSLGFENYSGGGSIQLNSDATISFGTTTSVEIAGGQGLAGNGSVGADVSLASGAFVGPGNSVGTLTIDGDFAMVANSEFRLELGGDNSFDILNVNGLATGNGNLMVSFIDGYSFESATKDFTFLNASDGSTLAFDTLTFADDNYSGTVAQTGGAYTLSVTAVPEPSSAALLALSGLGCAFIRRRRAAIR</sequence>
<protein>
    <recommendedName>
        <fullName evidence="2">Ice-binding protein C-terminal domain-containing protein</fullName>
    </recommendedName>
</protein>
<gene>
    <name evidence="3" type="ORF">Q31a_23340</name>
</gene>
<name>A0A518G607_9BACT</name>
<evidence type="ECO:0000313" key="3">
    <source>
        <dbReference type="EMBL" id="QDV24021.1"/>
    </source>
</evidence>
<evidence type="ECO:0000313" key="4">
    <source>
        <dbReference type="Proteomes" id="UP000318017"/>
    </source>
</evidence>
<organism evidence="3 4">
    <name type="scientific">Aureliella helgolandensis</name>
    <dbReference type="NCBI Taxonomy" id="2527968"/>
    <lineage>
        <taxon>Bacteria</taxon>
        <taxon>Pseudomonadati</taxon>
        <taxon>Planctomycetota</taxon>
        <taxon>Planctomycetia</taxon>
        <taxon>Pirellulales</taxon>
        <taxon>Pirellulaceae</taxon>
        <taxon>Aureliella</taxon>
    </lineage>
</organism>
<feature type="signal peptide" evidence="1">
    <location>
        <begin position="1"/>
        <end position="21"/>
    </location>
</feature>
<keyword evidence="4" id="KW-1185">Reference proteome</keyword>